<dbReference type="EMBL" id="BAABRI010000001">
    <property type="protein sequence ID" value="GAA5480959.1"/>
    <property type="molecule type" value="Genomic_DNA"/>
</dbReference>
<feature type="transmembrane region" description="Helical" evidence="1">
    <location>
        <begin position="84"/>
        <end position="106"/>
    </location>
</feature>
<evidence type="ECO:0000313" key="3">
    <source>
        <dbReference type="Proteomes" id="UP001476282"/>
    </source>
</evidence>
<reference evidence="2 3" key="1">
    <citation type="submission" date="2024-02" db="EMBL/GenBank/DDBJ databases">
        <title>Haloferula sargassicola NBRC 104335.</title>
        <authorList>
            <person name="Ichikawa N."/>
            <person name="Katano-Makiyama Y."/>
            <person name="Hidaka K."/>
        </authorList>
    </citation>
    <scope>NUCLEOTIDE SEQUENCE [LARGE SCALE GENOMIC DNA]</scope>
    <source>
        <strain evidence="2 3">NBRC 104335</strain>
    </source>
</reference>
<protein>
    <recommendedName>
        <fullName evidence="4">DUF502 domain-containing protein</fullName>
    </recommendedName>
</protein>
<organism evidence="2 3">
    <name type="scientific">Haloferula sargassicola</name>
    <dbReference type="NCBI Taxonomy" id="490096"/>
    <lineage>
        <taxon>Bacteria</taxon>
        <taxon>Pseudomonadati</taxon>
        <taxon>Verrucomicrobiota</taxon>
        <taxon>Verrucomicrobiia</taxon>
        <taxon>Verrucomicrobiales</taxon>
        <taxon>Verrucomicrobiaceae</taxon>
        <taxon>Haloferula</taxon>
    </lineage>
</organism>
<evidence type="ECO:0000313" key="2">
    <source>
        <dbReference type="EMBL" id="GAA5480959.1"/>
    </source>
</evidence>
<sequence length="245" mass="26547">MDDSNPHASPRSSGLKRAFSTLLAGVASVIPILATLWILVLIYKILGEAGDAIIDGLYDFLNQLRGQRAGDPGFWRFEFPGSEFLRALLPVLIVFSVGFAVTNSLGRHILQWIELRFERIPVIGFLYSSIQQLVEAIKGMGSERNFKGVAFVEYPSPGCRLVGFVTGSFHDSRTGTEVTSVFIPTAPNPLTGFVVLMDNDRITMSDMSLEEASKLILSAGLVAPELEKDLGASSASGAPIERGQI</sequence>
<dbReference type="PANTHER" id="PTHR31876">
    <property type="entry name" value="COV-LIKE PROTEIN 1"/>
    <property type="match status" value="1"/>
</dbReference>
<keyword evidence="1" id="KW-0812">Transmembrane</keyword>
<keyword evidence="3" id="KW-1185">Reference proteome</keyword>
<dbReference type="PANTHER" id="PTHR31876:SF26">
    <property type="entry name" value="PROTEIN LIKE COV 2"/>
    <property type="match status" value="1"/>
</dbReference>
<evidence type="ECO:0008006" key="4">
    <source>
        <dbReference type="Google" id="ProtNLM"/>
    </source>
</evidence>
<proteinExistence type="predicted"/>
<feature type="transmembrane region" description="Helical" evidence="1">
    <location>
        <begin position="21"/>
        <end position="43"/>
    </location>
</feature>
<dbReference type="Proteomes" id="UP001476282">
    <property type="component" value="Unassembled WGS sequence"/>
</dbReference>
<comment type="caution">
    <text evidence="2">The sequence shown here is derived from an EMBL/GenBank/DDBJ whole genome shotgun (WGS) entry which is preliminary data.</text>
</comment>
<dbReference type="InterPro" id="IPR007462">
    <property type="entry name" value="COV1-like"/>
</dbReference>
<name>A0ABP9ULQ8_9BACT</name>
<keyword evidence="1" id="KW-1133">Transmembrane helix</keyword>
<evidence type="ECO:0000256" key="1">
    <source>
        <dbReference type="SAM" id="Phobius"/>
    </source>
</evidence>
<gene>
    <name evidence="2" type="ORF">Hsar01_00164</name>
</gene>
<keyword evidence="1" id="KW-0472">Membrane</keyword>
<accession>A0ABP9ULQ8</accession>
<dbReference type="Pfam" id="PF04367">
    <property type="entry name" value="DUF502"/>
    <property type="match status" value="1"/>
</dbReference>